<sequence>MKVNVLGTVYRIKYVPSLDGRGGETDFYTKEIHISEQEDVPPEFKTDNLKEMQRHVLRHELIHAFLFESGMDQSSTAHEAWAVNEEMIDWMAIQMPKIMAAYDSIVKQKLKYTDADTGAPGTEPVLMPAT</sequence>
<dbReference type="EMBL" id="BK015394">
    <property type="protein sequence ID" value="DAE04795.1"/>
    <property type="molecule type" value="Genomic_DNA"/>
</dbReference>
<accession>A0A8S5PEB8</accession>
<name>A0A8S5PEB8_9CAUD</name>
<proteinExistence type="predicted"/>
<organism evidence="1">
    <name type="scientific">Siphoviridae sp. ctorp6</name>
    <dbReference type="NCBI Taxonomy" id="2825673"/>
    <lineage>
        <taxon>Viruses</taxon>
        <taxon>Duplodnaviria</taxon>
        <taxon>Heunggongvirae</taxon>
        <taxon>Uroviricota</taxon>
        <taxon>Caudoviricetes</taxon>
    </lineage>
</organism>
<protein>
    <submittedName>
        <fullName evidence="1">Uncharacterized protein</fullName>
    </submittedName>
</protein>
<reference evidence="1" key="1">
    <citation type="journal article" date="2021" name="Proc. Natl. Acad. Sci. U.S.A.">
        <title>A Catalog of Tens of Thousands of Viruses from Human Metagenomes Reveals Hidden Associations with Chronic Diseases.</title>
        <authorList>
            <person name="Tisza M.J."/>
            <person name="Buck C.B."/>
        </authorList>
    </citation>
    <scope>NUCLEOTIDE SEQUENCE</scope>
    <source>
        <strain evidence="1">Ctorp6</strain>
    </source>
</reference>
<evidence type="ECO:0000313" key="1">
    <source>
        <dbReference type="EMBL" id="DAE04795.1"/>
    </source>
</evidence>